<comment type="caution">
    <text evidence="1">The sequence shown here is derived from an EMBL/GenBank/DDBJ whole genome shotgun (WGS) entry which is preliminary data.</text>
</comment>
<name>A0A9W6S2H1_9ACTN</name>
<dbReference type="EMBL" id="BSTK01000005">
    <property type="protein sequence ID" value="GLY86041.1"/>
    <property type="molecule type" value="Genomic_DNA"/>
</dbReference>
<sequence length="57" mass="6374">MHSQISAVLSTLCLSKHALNFAPDMRCRALRVALMLRNIARHGLKDPTGRRNIASFL</sequence>
<accession>A0A9W6S2H1</accession>
<evidence type="ECO:0000313" key="1">
    <source>
        <dbReference type="EMBL" id="GLY86041.1"/>
    </source>
</evidence>
<dbReference type="Proteomes" id="UP001165074">
    <property type="component" value="Unassembled WGS sequence"/>
</dbReference>
<keyword evidence="2" id="KW-1185">Reference proteome</keyword>
<dbReference type="AlphaFoldDB" id="A0A9W6S2H1"/>
<organism evidence="1 2">
    <name type="scientific">Actinoallomurus iriomotensis</name>
    <dbReference type="NCBI Taxonomy" id="478107"/>
    <lineage>
        <taxon>Bacteria</taxon>
        <taxon>Bacillati</taxon>
        <taxon>Actinomycetota</taxon>
        <taxon>Actinomycetes</taxon>
        <taxon>Streptosporangiales</taxon>
        <taxon>Thermomonosporaceae</taxon>
        <taxon>Actinoallomurus</taxon>
    </lineage>
</organism>
<evidence type="ECO:0000313" key="2">
    <source>
        <dbReference type="Proteomes" id="UP001165074"/>
    </source>
</evidence>
<proteinExistence type="predicted"/>
<gene>
    <name evidence="1" type="ORF">Airi02_039700</name>
</gene>
<protein>
    <submittedName>
        <fullName evidence="1">Uncharacterized protein</fullName>
    </submittedName>
</protein>
<reference evidence="1" key="1">
    <citation type="submission" date="2023-03" db="EMBL/GenBank/DDBJ databases">
        <title>Actinoallomurus iriomotensis NBRC 103684.</title>
        <authorList>
            <person name="Ichikawa N."/>
            <person name="Sato H."/>
            <person name="Tonouchi N."/>
        </authorList>
    </citation>
    <scope>NUCLEOTIDE SEQUENCE</scope>
    <source>
        <strain evidence="1">NBRC 103684</strain>
    </source>
</reference>